<protein>
    <submittedName>
        <fullName evidence="6">Mss4-like protein</fullName>
    </submittedName>
</protein>
<proteinExistence type="inferred from homology"/>
<dbReference type="EMBL" id="JARJCW010000047">
    <property type="protein sequence ID" value="KAJ7204409.1"/>
    <property type="molecule type" value="Genomic_DNA"/>
</dbReference>
<dbReference type="Proteomes" id="UP001219525">
    <property type="component" value="Unassembled WGS sequence"/>
</dbReference>
<comment type="caution">
    <text evidence="6">The sequence shown here is derived from an EMBL/GenBank/DDBJ whole genome shotgun (WGS) entry which is preliminary data.</text>
</comment>
<evidence type="ECO:0000313" key="6">
    <source>
        <dbReference type="EMBL" id="KAJ7204409.1"/>
    </source>
</evidence>
<evidence type="ECO:0000259" key="5">
    <source>
        <dbReference type="PROSITE" id="PS51891"/>
    </source>
</evidence>
<dbReference type="GO" id="GO:0046872">
    <property type="term" value="F:metal ion binding"/>
    <property type="evidence" value="ECO:0007669"/>
    <property type="project" value="UniProtKB-KW"/>
</dbReference>
<dbReference type="PANTHER" id="PTHR33337:SF40">
    <property type="entry name" value="CENP-V_GFA DOMAIN-CONTAINING PROTEIN-RELATED"/>
    <property type="match status" value="1"/>
</dbReference>
<dbReference type="Gene3D" id="3.90.1590.10">
    <property type="entry name" value="glutathione-dependent formaldehyde- activating enzyme (gfa)"/>
    <property type="match status" value="1"/>
</dbReference>
<keyword evidence="4" id="KW-0456">Lyase</keyword>
<gene>
    <name evidence="6" type="ORF">GGX14DRAFT_368988</name>
</gene>
<keyword evidence="3" id="KW-0862">Zinc</keyword>
<feature type="domain" description="CENP-V/GFA" evidence="5">
    <location>
        <begin position="6"/>
        <end position="137"/>
    </location>
</feature>
<dbReference type="PANTHER" id="PTHR33337">
    <property type="entry name" value="GFA DOMAIN-CONTAINING PROTEIN"/>
    <property type="match status" value="1"/>
</dbReference>
<dbReference type="PROSITE" id="PS51891">
    <property type="entry name" value="CENP_V_GFA"/>
    <property type="match status" value="1"/>
</dbReference>
<evidence type="ECO:0000256" key="1">
    <source>
        <dbReference type="ARBA" id="ARBA00005495"/>
    </source>
</evidence>
<dbReference type="InterPro" id="IPR006913">
    <property type="entry name" value="CENP-V/GFA"/>
</dbReference>
<dbReference type="AlphaFoldDB" id="A0AAD6Y9U9"/>
<evidence type="ECO:0000256" key="4">
    <source>
        <dbReference type="ARBA" id="ARBA00023239"/>
    </source>
</evidence>
<evidence type="ECO:0000256" key="3">
    <source>
        <dbReference type="ARBA" id="ARBA00022833"/>
    </source>
</evidence>
<dbReference type="GO" id="GO:0016846">
    <property type="term" value="F:carbon-sulfur lyase activity"/>
    <property type="evidence" value="ECO:0007669"/>
    <property type="project" value="InterPro"/>
</dbReference>
<evidence type="ECO:0000313" key="7">
    <source>
        <dbReference type="Proteomes" id="UP001219525"/>
    </source>
</evidence>
<dbReference type="InterPro" id="IPR011057">
    <property type="entry name" value="Mss4-like_sf"/>
</dbReference>
<comment type="similarity">
    <text evidence="1">Belongs to the Gfa family.</text>
</comment>
<accession>A0AAD6Y9U9</accession>
<dbReference type="SUPFAM" id="SSF51316">
    <property type="entry name" value="Mss4-like"/>
    <property type="match status" value="1"/>
</dbReference>
<evidence type="ECO:0000256" key="2">
    <source>
        <dbReference type="ARBA" id="ARBA00022723"/>
    </source>
</evidence>
<keyword evidence="7" id="KW-1185">Reference proteome</keyword>
<keyword evidence="2" id="KW-0479">Metal-binding</keyword>
<reference evidence="6" key="1">
    <citation type="submission" date="2023-03" db="EMBL/GenBank/DDBJ databases">
        <title>Massive genome expansion in bonnet fungi (Mycena s.s.) driven by repeated elements and novel gene families across ecological guilds.</title>
        <authorList>
            <consortium name="Lawrence Berkeley National Laboratory"/>
            <person name="Harder C.B."/>
            <person name="Miyauchi S."/>
            <person name="Viragh M."/>
            <person name="Kuo A."/>
            <person name="Thoen E."/>
            <person name="Andreopoulos B."/>
            <person name="Lu D."/>
            <person name="Skrede I."/>
            <person name="Drula E."/>
            <person name="Henrissat B."/>
            <person name="Morin E."/>
            <person name="Kohler A."/>
            <person name="Barry K."/>
            <person name="LaButti K."/>
            <person name="Morin E."/>
            <person name="Salamov A."/>
            <person name="Lipzen A."/>
            <person name="Mereny Z."/>
            <person name="Hegedus B."/>
            <person name="Baldrian P."/>
            <person name="Stursova M."/>
            <person name="Weitz H."/>
            <person name="Taylor A."/>
            <person name="Grigoriev I.V."/>
            <person name="Nagy L.G."/>
            <person name="Martin F."/>
            <person name="Kauserud H."/>
        </authorList>
    </citation>
    <scope>NUCLEOTIDE SEQUENCE</scope>
    <source>
        <strain evidence="6">9144</strain>
    </source>
</reference>
<organism evidence="6 7">
    <name type="scientific">Mycena pura</name>
    <dbReference type="NCBI Taxonomy" id="153505"/>
    <lineage>
        <taxon>Eukaryota</taxon>
        <taxon>Fungi</taxon>
        <taxon>Dikarya</taxon>
        <taxon>Basidiomycota</taxon>
        <taxon>Agaricomycotina</taxon>
        <taxon>Agaricomycetes</taxon>
        <taxon>Agaricomycetidae</taxon>
        <taxon>Agaricales</taxon>
        <taxon>Marasmiineae</taxon>
        <taxon>Mycenaceae</taxon>
        <taxon>Mycena</taxon>
    </lineage>
</organism>
<name>A0AAD6Y9U9_9AGAR</name>
<sequence>MSAIIRKGSCVCGLVSYSIQGQPLFSVYCHCTKCQRADGAAFVSTMHYSSPAFSWTYSADVEPLVEDLDDMVLYRCKKCRSCAAAHMSASKNWALRGTQLARDEGGKIVDWEGVKPTDHIFYGTRVVDVADDLPKWEGFVGRSTRLG</sequence>
<dbReference type="Pfam" id="PF04828">
    <property type="entry name" value="GFA"/>
    <property type="match status" value="1"/>
</dbReference>